<dbReference type="SUPFAM" id="SSF56601">
    <property type="entry name" value="beta-lactamase/transpeptidase-like"/>
    <property type="match status" value="1"/>
</dbReference>
<dbReference type="InterPro" id="IPR036138">
    <property type="entry name" value="PBP_dimer_sf"/>
</dbReference>
<dbReference type="InterPro" id="IPR012338">
    <property type="entry name" value="Beta-lactam/transpept-like"/>
</dbReference>
<dbReference type="Pfam" id="PF00905">
    <property type="entry name" value="Transpeptidase"/>
    <property type="match status" value="1"/>
</dbReference>
<keyword evidence="1" id="KW-0472">Membrane</keyword>
<dbReference type="SUPFAM" id="SSF56519">
    <property type="entry name" value="Penicillin binding protein dimerisation domain"/>
    <property type="match status" value="1"/>
</dbReference>
<dbReference type="Pfam" id="PF21922">
    <property type="entry name" value="PBP_dimer_2"/>
    <property type="match status" value="1"/>
</dbReference>
<dbReference type="PANTHER" id="PTHR30627">
    <property type="entry name" value="PEPTIDOGLYCAN D,D-TRANSPEPTIDASE"/>
    <property type="match status" value="1"/>
</dbReference>
<gene>
    <name evidence="4" type="ORF">IAB28_06445</name>
</gene>
<evidence type="ECO:0000259" key="3">
    <source>
        <dbReference type="Pfam" id="PF21922"/>
    </source>
</evidence>
<dbReference type="Proteomes" id="UP000824250">
    <property type="component" value="Unassembled WGS sequence"/>
</dbReference>
<dbReference type="PANTHER" id="PTHR30627:SF24">
    <property type="entry name" value="PENICILLIN-BINDING PROTEIN 4B"/>
    <property type="match status" value="1"/>
</dbReference>
<dbReference type="GO" id="GO:0071555">
    <property type="term" value="P:cell wall organization"/>
    <property type="evidence" value="ECO:0007669"/>
    <property type="project" value="TreeGrafter"/>
</dbReference>
<evidence type="ECO:0000313" key="5">
    <source>
        <dbReference type="Proteomes" id="UP000824250"/>
    </source>
</evidence>
<comment type="caution">
    <text evidence="4">The sequence shown here is derived from an EMBL/GenBank/DDBJ whole genome shotgun (WGS) entry which is preliminary data.</text>
</comment>
<keyword evidence="1" id="KW-1133">Transmembrane helix</keyword>
<dbReference type="GO" id="GO:0071972">
    <property type="term" value="F:peptidoglycan L,D-transpeptidase activity"/>
    <property type="evidence" value="ECO:0007669"/>
    <property type="project" value="TreeGrafter"/>
</dbReference>
<keyword evidence="1" id="KW-0812">Transmembrane</keyword>
<reference evidence="4" key="1">
    <citation type="submission" date="2020-10" db="EMBL/GenBank/DDBJ databases">
        <authorList>
            <person name="Gilroy R."/>
        </authorList>
    </citation>
    <scope>NUCLEOTIDE SEQUENCE</scope>
    <source>
        <strain evidence="4">CHK180-2868</strain>
    </source>
</reference>
<sequence>MKKNKPNPGANQSIRWFCAAVAVLFGAMALYLAWFLVSDSEAVINNPYNARLSAFEERVIRGSILADDGTVLAQTVLASDSNGTPVERREYPYGELFAHVVGYSTTGKTGIESLANFQLLRTHGNYLGNAMNELAGEKNTGDSVVTTLNLKLQQIASDALGNRRGAVVAMEPKTGRILCMVSKPAFDPNTAAENWNDLINGDSTEARLLNRATQGLYPPGSTFKIITALQYMREHPGTYNEYRFDCSGIFSYESYRLQCYHQNVHGDQNFTEAFANSCNGAFANLGLTLDLNGLRELSEQLLFNRELPISLPYSKSSYQMNADAGTWEILQTSIGQGATLMSPMHNLLIMSAIANDGVLMTPYLIDRVENSAGELVREYSPSVSSELMVPNEAAALKELLIQVVNEGTGSALRRDSYQAAGKTGSAEFETGKETHAWFVGYAPVEDPQIAVCVIVEEAGSGGAVAAPIVASLFDAWILGE</sequence>
<dbReference type="Gene3D" id="3.90.1310.10">
    <property type="entry name" value="Penicillin-binding protein 2a (Domain 2)"/>
    <property type="match status" value="1"/>
</dbReference>
<feature type="transmembrane region" description="Helical" evidence="1">
    <location>
        <begin position="16"/>
        <end position="37"/>
    </location>
</feature>
<dbReference type="AlphaFoldDB" id="A0A9D1A4I7"/>
<dbReference type="InterPro" id="IPR054120">
    <property type="entry name" value="PBPA_dimer"/>
</dbReference>
<reference evidence="4" key="2">
    <citation type="journal article" date="2021" name="PeerJ">
        <title>Extensive microbial diversity within the chicken gut microbiome revealed by metagenomics and culture.</title>
        <authorList>
            <person name="Gilroy R."/>
            <person name="Ravi A."/>
            <person name="Getino M."/>
            <person name="Pursley I."/>
            <person name="Horton D.L."/>
            <person name="Alikhan N.F."/>
            <person name="Baker D."/>
            <person name="Gharbi K."/>
            <person name="Hall N."/>
            <person name="Watson M."/>
            <person name="Adriaenssens E.M."/>
            <person name="Foster-Nyarko E."/>
            <person name="Jarju S."/>
            <person name="Secka A."/>
            <person name="Antonio M."/>
            <person name="Oren A."/>
            <person name="Chaudhuri R.R."/>
            <person name="La Ragione R."/>
            <person name="Hildebrand F."/>
            <person name="Pallen M.J."/>
        </authorList>
    </citation>
    <scope>NUCLEOTIDE SEQUENCE</scope>
    <source>
        <strain evidence="4">CHK180-2868</strain>
    </source>
</reference>
<dbReference type="Gene3D" id="3.40.710.10">
    <property type="entry name" value="DD-peptidase/beta-lactamase superfamily"/>
    <property type="match status" value="1"/>
</dbReference>
<dbReference type="InterPro" id="IPR050515">
    <property type="entry name" value="Beta-lactam/transpept"/>
</dbReference>
<dbReference type="EMBL" id="DVGC01000034">
    <property type="protein sequence ID" value="HIR05589.1"/>
    <property type="molecule type" value="Genomic_DNA"/>
</dbReference>
<dbReference type="GO" id="GO:0008658">
    <property type="term" value="F:penicillin binding"/>
    <property type="evidence" value="ECO:0007669"/>
    <property type="project" value="InterPro"/>
</dbReference>
<feature type="domain" description="Penicillin binding protein A dimerisation" evidence="3">
    <location>
        <begin position="61"/>
        <end position="144"/>
    </location>
</feature>
<feature type="domain" description="Penicillin-binding protein transpeptidase" evidence="2">
    <location>
        <begin position="165"/>
        <end position="473"/>
    </location>
</feature>
<dbReference type="InterPro" id="IPR001460">
    <property type="entry name" value="PCN-bd_Tpept"/>
</dbReference>
<organism evidence="4 5">
    <name type="scientific">Candidatus Copromonas faecavium</name>
    <name type="common">nom. illeg.</name>
    <dbReference type="NCBI Taxonomy" id="2840740"/>
    <lineage>
        <taxon>Bacteria</taxon>
        <taxon>Bacillati</taxon>
        <taxon>Bacillota</taxon>
        <taxon>Clostridia</taxon>
        <taxon>Lachnospirales</taxon>
        <taxon>Lachnospiraceae</taxon>
        <taxon>Candidatus Copromonas (nom. illeg.)</taxon>
    </lineage>
</organism>
<protein>
    <submittedName>
        <fullName evidence="4">Penicillin-binding protein 2</fullName>
    </submittedName>
</protein>
<name>A0A9D1A4I7_9FIRM</name>
<accession>A0A9D1A4I7</accession>
<dbReference type="GO" id="GO:0005886">
    <property type="term" value="C:plasma membrane"/>
    <property type="evidence" value="ECO:0007669"/>
    <property type="project" value="TreeGrafter"/>
</dbReference>
<proteinExistence type="predicted"/>
<evidence type="ECO:0000259" key="2">
    <source>
        <dbReference type="Pfam" id="PF00905"/>
    </source>
</evidence>
<evidence type="ECO:0000313" key="4">
    <source>
        <dbReference type="EMBL" id="HIR05589.1"/>
    </source>
</evidence>
<evidence type="ECO:0000256" key="1">
    <source>
        <dbReference type="SAM" id="Phobius"/>
    </source>
</evidence>